<dbReference type="GO" id="GO:0006281">
    <property type="term" value="P:DNA repair"/>
    <property type="evidence" value="ECO:0007669"/>
    <property type="project" value="InterPro"/>
</dbReference>
<dbReference type="InterPro" id="IPR036775">
    <property type="entry name" value="DNA_pol_Y-fam_lit_finger_sf"/>
</dbReference>
<evidence type="ECO:0000259" key="1">
    <source>
        <dbReference type="PROSITE" id="PS50173"/>
    </source>
</evidence>
<dbReference type="EMBL" id="BMEA01000002">
    <property type="protein sequence ID" value="GGB78776.1"/>
    <property type="molecule type" value="Genomic_DNA"/>
</dbReference>
<evidence type="ECO:0000313" key="3">
    <source>
        <dbReference type="Proteomes" id="UP000628079"/>
    </source>
</evidence>
<proteinExistence type="predicted"/>
<dbReference type="InterPro" id="IPR043502">
    <property type="entry name" value="DNA/RNA_pol_sf"/>
</dbReference>
<reference evidence="2" key="1">
    <citation type="journal article" date="2014" name="Int. J. Syst. Evol. Microbiol.">
        <title>Complete genome sequence of Corynebacterium casei LMG S-19264T (=DSM 44701T), isolated from a smear-ripened cheese.</title>
        <authorList>
            <consortium name="US DOE Joint Genome Institute (JGI-PGF)"/>
            <person name="Walter F."/>
            <person name="Albersmeier A."/>
            <person name="Kalinowski J."/>
            <person name="Ruckert C."/>
        </authorList>
    </citation>
    <scope>NUCLEOTIDE SEQUENCE</scope>
    <source>
        <strain evidence="2">CGMCC 1.10749</strain>
    </source>
</reference>
<comment type="caution">
    <text evidence="2">The sequence shown here is derived from an EMBL/GenBank/DDBJ whole genome shotgun (WGS) entry which is preliminary data.</text>
</comment>
<sequence length="167" mass="17707">MSGVGGSLGGVLIHADADAFFVSVEQRDAPHLRDRPVRNLVAIRDGVDDATIRLPGPRRSISSTRSLGRATRRRSVVEQSLRDNVLRALGRLGDDPRSPTRLDVHLRYDDQHALVQAGALAEPTRDPTVLVGAALAALGRTAYEEDGRGVAMVGVTFALPSPAADAG</sequence>
<accession>A0A8H9FUU2</accession>
<reference evidence="2" key="2">
    <citation type="submission" date="2020-09" db="EMBL/GenBank/DDBJ databases">
        <authorList>
            <person name="Sun Q."/>
            <person name="Zhou Y."/>
        </authorList>
    </citation>
    <scope>NUCLEOTIDE SEQUENCE</scope>
    <source>
        <strain evidence="2">CGMCC 1.10749</strain>
    </source>
</reference>
<dbReference type="SUPFAM" id="SSF56672">
    <property type="entry name" value="DNA/RNA polymerases"/>
    <property type="match status" value="1"/>
</dbReference>
<dbReference type="SUPFAM" id="SSF100879">
    <property type="entry name" value="Lesion bypass DNA polymerase (Y-family), little finger domain"/>
    <property type="match status" value="1"/>
</dbReference>
<feature type="domain" description="UmuC" evidence="1">
    <location>
        <begin position="12"/>
        <end position="46"/>
    </location>
</feature>
<evidence type="ECO:0000313" key="2">
    <source>
        <dbReference type="EMBL" id="GGB78776.1"/>
    </source>
</evidence>
<dbReference type="Proteomes" id="UP000628079">
    <property type="component" value="Unassembled WGS sequence"/>
</dbReference>
<protein>
    <recommendedName>
        <fullName evidence="1">UmuC domain-containing protein</fullName>
    </recommendedName>
</protein>
<dbReference type="Gene3D" id="3.40.1170.60">
    <property type="match status" value="1"/>
</dbReference>
<dbReference type="AlphaFoldDB" id="A0A8H9FUU2"/>
<dbReference type="InterPro" id="IPR001126">
    <property type="entry name" value="UmuC"/>
</dbReference>
<dbReference type="Pfam" id="PF11799">
    <property type="entry name" value="IMS_C"/>
    <property type="match status" value="1"/>
</dbReference>
<gene>
    <name evidence="2" type="ORF">GCM10011314_17950</name>
</gene>
<organism evidence="2 3">
    <name type="scientific">Knoellia flava</name>
    <dbReference type="NCBI Taxonomy" id="913969"/>
    <lineage>
        <taxon>Bacteria</taxon>
        <taxon>Bacillati</taxon>
        <taxon>Actinomycetota</taxon>
        <taxon>Actinomycetes</taxon>
        <taxon>Micrococcales</taxon>
        <taxon>Intrasporangiaceae</taxon>
        <taxon>Knoellia</taxon>
    </lineage>
</organism>
<dbReference type="GO" id="GO:0003684">
    <property type="term" value="F:damaged DNA binding"/>
    <property type="evidence" value="ECO:0007669"/>
    <property type="project" value="InterPro"/>
</dbReference>
<dbReference type="PROSITE" id="PS50173">
    <property type="entry name" value="UMUC"/>
    <property type="match status" value="1"/>
</dbReference>
<dbReference type="InterPro" id="IPR017961">
    <property type="entry name" value="DNA_pol_Y-fam_little_finger"/>
</dbReference>
<name>A0A8H9FUU2_9MICO</name>